<sequence>MIKNAIFLSCDAEIALVVSRINFVKVLNFDKVLPTVCHSEERRITLETPYRISPIFIESRV</sequence>
<organism evidence="1 2">
    <name type="scientific">Flavobacterium ginsengisoli</name>
    <dbReference type="NCBI Taxonomy" id="871694"/>
    <lineage>
        <taxon>Bacteria</taxon>
        <taxon>Pseudomonadati</taxon>
        <taxon>Bacteroidota</taxon>
        <taxon>Flavobacteriia</taxon>
        <taxon>Flavobacteriales</taxon>
        <taxon>Flavobacteriaceae</taxon>
        <taxon>Flavobacterium</taxon>
    </lineage>
</organism>
<dbReference type="EMBL" id="BAABDT010000005">
    <property type="protein sequence ID" value="GAA3742376.1"/>
    <property type="molecule type" value="Genomic_DNA"/>
</dbReference>
<dbReference type="Proteomes" id="UP001501367">
    <property type="component" value="Unassembled WGS sequence"/>
</dbReference>
<keyword evidence="2" id="KW-1185">Reference proteome</keyword>
<name>A0ABP7FLP2_9FLAO</name>
<protein>
    <submittedName>
        <fullName evidence="1">Uncharacterized protein</fullName>
    </submittedName>
</protein>
<proteinExistence type="predicted"/>
<accession>A0ABP7FLP2</accession>
<evidence type="ECO:0000313" key="2">
    <source>
        <dbReference type="Proteomes" id="UP001501367"/>
    </source>
</evidence>
<gene>
    <name evidence="1" type="ORF">GCM10022422_27830</name>
</gene>
<reference evidence="2" key="1">
    <citation type="journal article" date="2019" name="Int. J. Syst. Evol. Microbiol.">
        <title>The Global Catalogue of Microorganisms (GCM) 10K type strain sequencing project: providing services to taxonomists for standard genome sequencing and annotation.</title>
        <authorList>
            <consortium name="The Broad Institute Genomics Platform"/>
            <consortium name="The Broad Institute Genome Sequencing Center for Infectious Disease"/>
            <person name="Wu L."/>
            <person name="Ma J."/>
        </authorList>
    </citation>
    <scope>NUCLEOTIDE SEQUENCE [LARGE SCALE GENOMIC DNA]</scope>
    <source>
        <strain evidence="2">JCM 17336</strain>
    </source>
</reference>
<evidence type="ECO:0000313" key="1">
    <source>
        <dbReference type="EMBL" id="GAA3742376.1"/>
    </source>
</evidence>
<comment type="caution">
    <text evidence="1">The sequence shown here is derived from an EMBL/GenBank/DDBJ whole genome shotgun (WGS) entry which is preliminary data.</text>
</comment>